<accession>A0A210PMB5</accession>
<organism evidence="2 3">
    <name type="scientific">Mizuhopecten yessoensis</name>
    <name type="common">Japanese scallop</name>
    <name type="synonym">Patinopecten yessoensis</name>
    <dbReference type="NCBI Taxonomy" id="6573"/>
    <lineage>
        <taxon>Eukaryota</taxon>
        <taxon>Metazoa</taxon>
        <taxon>Spiralia</taxon>
        <taxon>Lophotrochozoa</taxon>
        <taxon>Mollusca</taxon>
        <taxon>Bivalvia</taxon>
        <taxon>Autobranchia</taxon>
        <taxon>Pteriomorphia</taxon>
        <taxon>Pectinida</taxon>
        <taxon>Pectinoidea</taxon>
        <taxon>Pectinidae</taxon>
        <taxon>Mizuhopecten</taxon>
    </lineage>
</organism>
<dbReference type="AlphaFoldDB" id="A0A210PMB5"/>
<dbReference type="Pfam" id="PF07004">
    <property type="entry name" value="SHIPPO-rpt"/>
    <property type="match status" value="5"/>
</dbReference>
<dbReference type="EMBL" id="NEDP02005587">
    <property type="protein sequence ID" value="OWF37576.1"/>
    <property type="molecule type" value="Genomic_DNA"/>
</dbReference>
<feature type="compositionally biased region" description="Low complexity" evidence="1">
    <location>
        <begin position="19"/>
        <end position="30"/>
    </location>
</feature>
<sequence>MAYRHTRPRAPIAASFSSPGPVYGLPGLVGQKSHDPRSVHVMKPAHTFGHRVGRNQKDRSPGPSKYFPNAKLSRRGIDGTPKYSMSGRHPSKSKHGSPGPGAYNPGGSKSNPRNAFSFGGRHRSRKTGQTPAPNTYKVPGCIGKTVQSGKRQAPMHSLGTRRALAADHGKAPGPGTYGLTKSEVYNPRPPAYSIRPRYGSIGDKSRNPGPAAYLPNRQTRGSGCSFGMRHSNYTTLLIAS</sequence>
<protein>
    <submittedName>
        <fullName evidence="2">Outer dense fiber protein 3</fullName>
    </submittedName>
</protein>
<gene>
    <name evidence="2" type="ORF">KP79_PYT07445</name>
</gene>
<name>A0A210PMB5_MIZYE</name>
<evidence type="ECO:0000256" key="1">
    <source>
        <dbReference type="SAM" id="MobiDB-lite"/>
    </source>
</evidence>
<dbReference type="PANTHER" id="PTHR21580:SF28">
    <property type="entry name" value="BOREALIN N-TERMINAL DOMAIN-CONTAINING PROTEIN-RELATED"/>
    <property type="match status" value="1"/>
</dbReference>
<dbReference type="OrthoDB" id="429991at2759"/>
<evidence type="ECO:0000313" key="3">
    <source>
        <dbReference type="Proteomes" id="UP000242188"/>
    </source>
</evidence>
<reference evidence="2 3" key="1">
    <citation type="journal article" date="2017" name="Nat. Ecol. Evol.">
        <title>Scallop genome provides insights into evolution of bilaterian karyotype and development.</title>
        <authorList>
            <person name="Wang S."/>
            <person name="Zhang J."/>
            <person name="Jiao W."/>
            <person name="Li J."/>
            <person name="Xun X."/>
            <person name="Sun Y."/>
            <person name="Guo X."/>
            <person name="Huan P."/>
            <person name="Dong B."/>
            <person name="Zhang L."/>
            <person name="Hu X."/>
            <person name="Sun X."/>
            <person name="Wang J."/>
            <person name="Zhao C."/>
            <person name="Wang Y."/>
            <person name="Wang D."/>
            <person name="Huang X."/>
            <person name="Wang R."/>
            <person name="Lv J."/>
            <person name="Li Y."/>
            <person name="Zhang Z."/>
            <person name="Liu B."/>
            <person name="Lu W."/>
            <person name="Hui Y."/>
            <person name="Liang J."/>
            <person name="Zhou Z."/>
            <person name="Hou R."/>
            <person name="Li X."/>
            <person name="Liu Y."/>
            <person name="Li H."/>
            <person name="Ning X."/>
            <person name="Lin Y."/>
            <person name="Zhao L."/>
            <person name="Xing Q."/>
            <person name="Dou J."/>
            <person name="Li Y."/>
            <person name="Mao J."/>
            <person name="Guo H."/>
            <person name="Dou H."/>
            <person name="Li T."/>
            <person name="Mu C."/>
            <person name="Jiang W."/>
            <person name="Fu Q."/>
            <person name="Fu X."/>
            <person name="Miao Y."/>
            <person name="Liu J."/>
            <person name="Yu Q."/>
            <person name="Li R."/>
            <person name="Liao H."/>
            <person name="Li X."/>
            <person name="Kong Y."/>
            <person name="Jiang Z."/>
            <person name="Chourrout D."/>
            <person name="Li R."/>
            <person name="Bao Z."/>
        </authorList>
    </citation>
    <scope>NUCLEOTIDE SEQUENCE [LARGE SCALE GENOMIC DNA]</scope>
    <source>
        <strain evidence="2 3">PY_sf001</strain>
    </source>
</reference>
<comment type="caution">
    <text evidence="2">The sequence shown here is derived from an EMBL/GenBank/DDBJ whole genome shotgun (WGS) entry which is preliminary data.</text>
</comment>
<dbReference type="GO" id="GO:0005856">
    <property type="term" value="C:cytoskeleton"/>
    <property type="evidence" value="ECO:0007669"/>
    <property type="project" value="TreeGrafter"/>
</dbReference>
<dbReference type="InterPro" id="IPR010736">
    <property type="entry name" value="SHIPPO-rpt"/>
</dbReference>
<evidence type="ECO:0000313" key="2">
    <source>
        <dbReference type="EMBL" id="OWF37576.1"/>
    </source>
</evidence>
<dbReference type="InterPro" id="IPR051291">
    <property type="entry name" value="CIMAP"/>
</dbReference>
<proteinExistence type="predicted"/>
<keyword evidence="3" id="KW-1185">Reference proteome</keyword>
<dbReference type="Proteomes" id="UP000242188">
    <property type="component" value="Unassembled WGS sequence"/>
</dbReference>
<dbReference type="PANTHER" id="PTHR21580">
    <property type="entry name" value="SHIPPO-1-RELATED"/>
    <property type="match status" value="1"/>
</dbReference>
<feature type="region of interest" description="Disordered" evidence="1">
    <location>
        <begin position="1"/>
        <end position="180"/>
    </location>
</feature>